<dbReference type="PANTHER" id="PTHR43135">
    <property type="entry name" value="ALPHA-D-RIBOSE 1-METHYLPHOSPHONATE 5-TRIPHOSPHATE DIPHOSPHATASE"/>
    <property type="match status" value="1"/>
</dbReference>
<keyword evidence="1" id="KW-0732">Signal</keyword>
<dbReference type="InterPro" id="IPR032466">
    <property type="entry name" value="Metal_Hydrolase"/>
</dbReference>
<accession>A0ABY2QD28</accession>
<dbReference type="SUPFAM" id="SSF51556">
    <property type="entry name" value="Metallo-dependent hydrolases"/>
    <property type="match status" value="1"/>
</dbReference>
<dbReference type="Gene3D" id="2.30.40.10">
    <property type="entry name" value="Urease, subunit C, domain 1"/>
    <property type="match status" value="1"/>
</dbReference>
<dbReference type="RefSeq" id="WP_136452400.1">
    <property type="nucleotide sequence ID" value="NZ_SSTI01000026.1"/>
</dbReference>
<proteinExistence type="predicted"/>
<dbReference type="EMBL" id="SSTI01000026">
    <property type="protein sequence ID" value="THG36909.1"/>
    <property type="molecule type" value="Genomic_DNA"/>
</dbReference>
<comment type="caution">
    <text evidence="3">The sequence shown here is derived from an EMBL/GenBank/DDBJ whole genome shotgun (WGS) entry which is preliminary data.</text>
</comment>
<feature type="signal peptide" evidence="1">
    <location>
        <begin position="1"/>
        <end position="21"/>
    </location>
</feature>
<evidence type="ECO:0000313" key="4">
    <source>
        <dbReference type="Proteomes" id="UP000308038"/>
    </source>
</evidence>
<dbReference type="Gene3D" id="3.20.20.140">
    <property type="entry name" value="Metal-dependent hydrolases"/>
    <property type="match status" value="1"/>
</dbReference>
<feature type="chain" id="PRO_5045660485" description="Amidohydrolase 3 domain-containing protein" evidence="1">
    <location>
        <begin position="22"/>
        <end position="429"/>
    </location>
</feature>
<reference evidence="3 4" key="1">
    <citation type="submission" date="2019-04" db="EMBL/GenBank/DDBJ databases">
        <title>Microbes associate with the intestines of laboratory mice.</title>
        <authorList>
            <person name="Navarre W."/>
            <person name="Wong E."/>
            <person name="Huang K.C."/>
            <person name="Tropini C."/>
            <person name="Ng K."/>
            <person name="Yu B."/>
        </authorList>
    </citation>
    <scope>NUCLEOTIDE SEQUENCE [LARGE SCALE GENOMIC DNA]</scope>
    <source>
        <strain evidence="3 4">NM83_B4-11</strain>
    </source>
</reference>
<sequence length="429" mass="46308">MTRLAALCLTISLFAAPSIVAAGEAASSQATRVLPKPVLALEGGQWFDGSRFRPDSWFVVDGRLTHKRPPRIDARIDLRRRYILPPLADAHNHNLQNAWTAATFSDDYVRRGIFYSAQLAANTEEIAGYRAFLGGPGRVDVLWAEATLSSSDGHPLGLALAGAKEAGMKMDAADFIDKAFWAIDSRADLEKKWPRIAEARPKLVKVIVVDDAHSADQRKDVSSYGQRGLSAALVPDIVARAHAIGARVAAHVDSADDIDRVVRAGVDIVAHLNTRIPKGLTTADLRLSDATIAEMKRRGTAIIPTVAVTRYHLKAHPEDRPALMAVIADNLTRLKAAGVPMLAGSDLFDGSVIDEIDALAATHVFTPDELVHIATRTTPQAMFPDRRIGVFEEGAEASLVAYDANPVRSLAALRSPKIAIKQGELVGLR</sequence>
<dbReference type="Pfam" id="PF07969">
    <property type="entry name" value="Amidohydro_3"/>
    <property type="match status" value="1"/>
</dbReference>
<name>A0ABY2QD28_9SPHN</name>
<evidence type="ECO:0000259" key="2">
    <source>
        <dbReference type="Pfam" id="PF07969"/>
    </source>
</evidence>
<evidence type="ECO:0000313" key="3">
    <source>
        <dbReference type="EMBL" id="THG36909.1"/>
    </source>
</evidence>
<dbReference type="InterPro" id="IPR051781">
    <property type="entry name" value="Metallo-dep_Hydrolase"/>
</dbReference>
<keyword evidence="4" id="KW-1185">Reference proteome</keyword>
<dbReference type="InterPro" id="IPR013108">
    <property type="entry name" value="Amidohydro_3"/>
</dbReference>
<organism evidence="3 4">
    <name type="scientific">Sphingomonas olei</name>
    <dbReference type="NCBI Taxonomy" id="1886787"/>
    <lineage>
        <taxon>Bacteria</taxon>
        <taxon>Pseudomonadati</taxon>
        <taxon>Pseudomonadota</taxon>
        <taxon>Alphaproteobacteria</taxon>
        <taxon>Sphingomonadales</taxon>
        <taxon>Sphingomonadaceae</taxon>
        <taxon>Sphingomonas</taxon>
    </lineage>
</organism>
<feature type="domain" description="Amidohydrolase 3" evidence="2">
    <location>
        <begin position="225"/>
        <end position="411"/>
    </location>
</feature>
<dbReference type="PANTHER" id="PTHR43135:SF3">
    <property type="entry name" value="ALPHA-D-RIBOSE 1-METHYLPHOSPHONATE 5-TRIPHOSPHATE DIPHOSPHATASE"/>
    <property type="match status" value="1"/>
</dbReference>
<dbReference type="Proteomes" id="UP000308038">
    <property type="component" value="Unassembled WGS sequence"/>
</dbReference>
<dbReference type="InterPro" id="IPR011059">
    <property type="entry name" value="Metal-dep_hydrolase_composite"/>
</dbReference>
<evidence type="ECO:0000256" key="1">
    <source>
        <dbReference type="SAM" id="SignalP"/>
    </source>
</evidence>
<gene>
    <name evidence="3" type="ORF">E5988_16420</name>
</gene>
<protein>
    <recommendedName>
        <fullName evidence="2">Amidohydrolase 3 domain-containing protein</fullName>
    </recommendedName>
</protein>